<sequence length="125" mass="12845">MTASTNHHRRRIHTCFHRPSPRATLSPLPAGPGLQFGASESACRAAHGEAVGLQFGASESACRAAHGEAVCHACMRAACGLPCAGALRCLWLPALRPHAKLCAYASSGNGMALSMAARGALNGGR</sequence>
<evidence type="ECO:0000313" key="1">
    <source>
        <dbReference type="EMBL" id="EAZ07420.1"/>
    </source>
</evidence>
<accession>A2YWF9</accession>
<dbReference type="HOGENOM" id="CLU_1996406_0_0_1"/>
<proteinExistence type="predicted"/>
<dbReference type="AlphaFoldDB" id="A2YWF9"/>
<gene>
    <name evidence="1" type="ORF">OsI_29672</name>
</gene>
<reference evidence="1 2" key="1">
    <citation type="journal article" date="2005" name="PLoS Biol.">
        <title>The genomes of Oryza sativa: a history of duplications.</title>
        <authorList>
            <person name="Yu J."/>
            <person name="Wang J."/>
            <person name="Lin W."/>
            <person name="Li S."/>
            <person name="Li H."/>
            <person name="Zhou J."/>
            <person name="Ni P."/>
            <person name="Dong W."/>
            <person name="Hu S."/>
            <person name="Zeng C."/>
            <person name="Zhang J."/>
            <person name="Zhang Y."/>
            <person name="Li R."/>
            <person name="Xu Z."/>
            <person name="Li S."/>
            <person name="Li X."/>
            <person name="Zheng H."/>
            <person name="Cong L."/>
            <person name="Lin L."/>
            <person name="Yin J."/>
            <person name="Geng J."/>
            <person name="Li G."/>
            <person name="Shi J."/>
            <person name="Liu J."/>
            <person name="Lv H."/>
            <person name="Li J."/>
            <person name="Wang J."/>
            <person name="Deng Y."/>
            <person name="Ran L."/>
            <person name="Shi X."/>
            <person name="Wang X."/>
            <person name="Wu Q."/>
            <person name="Li C."/>
            <person name="Ren X."/>
            <person name="Wang J."/>
            <person name="Wang X."/>
            <person name="Li D."/>
            <person name="Liu D."/>
            <person name="Zhang X."/>
            <person name="Ji Z."/>
            <person name="Zhao W."/>
            <person name="Sun Y."/>
            <person name="Zhang Z."/>
            <person name="Bao J."/>
            <person name="Han Y."/>
            <person name="Dong L."/>
            <person name="Ji J."/>
            <person name="Chen P."/>
            <person name="Wu S."/>
            <person name="Liu J."/>
            <person name="Xiao Y."/>
            <person name="Bu D."/>
            <person name="Tan J."/>
            <person name="Yang L."/>
            <person name="Ye C."/>
            <person name="Zhang J."/>
            <person name="Xu J."/>
            <person name="Zhou Y."/>
            <person name="Yu Y."/>
            <person name="Zhang B."/>
            <person name="Zhuang S."/>
            <person name="Wei H."/>
            <person name="Liu B."/>
            <person name="Lei M."/>
            <person name="Yu H."/>
            <person name="Li Y."/>
            <person name="Xu H."/>
            <person name="Wei S."/>
            <person name="He X."/>
            <person name="Fang L."/>
            <person name="Zhang Z."/>
            <person name="Zhang Y."/>
            <person name="Huang X."/>
            <person name="Su Z."/>
            <person name="Tong W."/>
            <person name="Li J."/>
            <person name="Tong Z."/>
            <person name="Li S."/>
            <person name="Ye J."/>
            <person name="Wang L."/>
            <person name="Fang L."/>
            <person name="Lei T."/>
            <person name="Chen C."/>
            <person name="Chen H."/>
            <person name="Xu Z."/>
            <person name="Li H."/>
            <person name="Huang H."/>
            <person name="Zhang F."/>
            <person name="Xu H."/>
            <person name="Li N."/>
            <person name="Zhao C."/>
            <person name="Li S."/>
            <person name="Dong L."/>
            <person name="Huang Y."/>
            <person name="Li L."/>
            <person name="Xi Y."/>
            <person name="Qi Q."/>
            <person name="Li W."/>
            <person name="Zhang B."/>
            <person name="Hu W."/>
            <person name="Zhang Y."/>
            <person name="Tian X."/>
            <person name="Jiao Y."/>
            <person name="Liang X."/>
            <person name="Jin J."/>
            <person name="Gao L."/>
            <person name="Zheng W."/>
            <person name="Hao B."/>
            <person name="Liu S."/>
            <person name="Wang W."/>
            <person name="Yuan L."/>
            <person name="Cao M."/>
            <person name="McDermott J."/>
            <person name="Samudrala R."/>
            <person name="Wang J."/>
            <person name="Wong G.K."/>
            <person name="Yang H."/>
        </authorList>
    </citation>
    <scope>NUCLEOTIDE SEQUENCE [LARGE SCALE GENOMIC DNA]</scope>
    <source>
        <strain evidence="2">cv. 93-11</strain>
    </source>
</reference>
<protein>
    <submittedName>
        <fullName evidence="1">Uncharacterized protein</fullName>
    </submittedName>
</protein>
<name>A2YWF9_ORYSI</name>
<dbReference type="Proteomes" id="UP000007015">
    <property type="component" value="Chromosome 8"/>
</dbReference>
<organism evidence="1 2">
    <name type="scientific">Oryza sativa subsp. indica</name>
    <name type="common">Rice</name>
    <dbReference type="NCBI Taxonomy" id="39946"/>
    <lineage>
        <taxon>Eukaryota</taxon>
        <taxon>Viridiplantae</taxon>
        <taxon>Streptophyta</taxon>
        <taxon>Embryophyta</taxon>
        <taxon>Tracheophyta</taxon>
        <taxon>Spermatophyta</taxon>
        <taxon>Magnoliopsida</taxon>
        <taxon>Liliopsida</taxon>
        <taxon>Poales</taxon>
        <taxon>Poaceae</taxon>
        <taxon>BOP clade</taxon>
        <taxon>Oryzoideae</taxon>
        <taxon>Oryzeae</taxon>
        <taxon>Oryzinae</taxon>
        <taxon>Oryza</taxon>
        <taxon>Oryza sativa</taxon>
    </lineage>
</organism>
<dbReference type="EMBL" id="CM000133">
    <property type="protein sequence ID" value="EAZ07420.1"/>
    <property type="molecule type" value="Genomic_DNA"/>
</dbReference>
<keyword evidence="2" id="KW-1185">Reference proteome</keyword>
<evidence type="ECO:0000313" key="2">
    <source>
        <dbReference type="Proteomes" id="UP000007015"/>
    </source>
</evidence>
<dbReference type="Gramene" id="BGIOSGA026767-TA">
    <property type="protein sequence ID" value="BGIOSGA026767-PA"/>
    <property type="gene ID" value="BGIOSGA026767"/>
</dbReference>